<evidence type="ECO:0000256" key="6">
    <source>
        <dbReference type="ARBA" id="ARBA00023239"/>
    </source>
</evidence>
<keyword evidence="4 9" id="KW-0408">Iron</keyword>
<comment type="pathway">
    <text evidence="9 10">Porphyrin-containing compound metabolism; protoheme biosynthesis; protoheme from protoporphyrin-IX: step 1/1.</text>
</comment>
<comment type="function">
    <text evidence="9 10">Catalyzes the ferrous insertion into protoporphyrin IX.</text>
</comment>
<dbReference type="Proteomes" id="UP000216107">
    <property type="component" value="Unassembled WGS sequence"/>
</dbReference>
<dbReference type="PROSITE" id="PS00534">
    <property type="entry name" value="FERROCHELATASE"/>
    <property type="match status" value="1"/>
</dbReference>
<dbReference type="GO" id="GO:0004325">
    <property type="term" value="F:ferrochelatase activity"/>
    <property type="evidence" value="ECO:0007669"/>
    <property type="project" value="UniProtKB-UniRule"/>
</dbReference>
<evidence type="ECO:0000256" key="3">
    <source>
        <dbReference type="ARBA" id="ARBA00022723"/>
    </source>
</evidence>
<accession>A0A272EPE3</accession>
<dbReference type="GO" id="GO:0005737">
    <property type="term" value="C:cytoplasm"/>
    <property type="evidence" value="ECO:0007669"/>
    <property type="project" value="UniProtKB-SubCell"/>
</dbReference>
<dbReference type="PANTHER" id="PTHR11108:SF1">
    <property type="entry name" value="FERROCHELATASE, MITOCHONDRIAL"/>
    <property type="match status" value="1"/>
</dbReference>
<evidence type="ECO:0000256" key="5">
    <source>
        <dbReference type="ARBA" id="ARBA00023133"/>
    </source>
</evidence>
<keyword evidence="14" id="KW-1185">Reference proteome</keyword>
<dbReference type="PANTHER" id="PTHR11108">
    <property type="entry name" value="FERROCHELATASE"/>
    <property type="match status" value="1"/>
</dbReference>
<dbReference type="FunFam" id="3.40.50.1400:FF:000002">
    <property type="entry name" value="Ferrochelatase"/>
    <property type="match status" value="1"/>
</dbReference>
<comment type="catalytic activity">
    <reaction evidence="8">
        <text>Fe-coproporphyrin III + 2 H(+) = coproporphyrin III + Fe(2+)</text>
        <dbReference type="Rhea" id="RHEA:49572"/>
        <dbReference type="ChEBI" id="CHEBI:15378"/>
        <dbReference type="ChEBI" id="CHEBI:29033"/>
        <dbReference type="ChEBI" id="CHEBI:68438"/>
        <dbReference type="ChEBI" id="CHEBI:131725"/>
        <dbReference type="EC" id="4.99.1.9"/>
    </reaction>
    <physiologicalReaction direction="right-to-left" evidence="8">
        <dbReference type="Rhea" id="RHEA:49574"/>
    </physiologicalReaction>
</comment>
<dbReference type="InterPro" id="IPR001015">
    <property type="entry name" value="Ferrochelatase"/>
</dbReference>
<dbReference type="CDD" id="cd00419">
    <property type="entry name" value="Ferrochelatase_C"/>
    <property type="match status" value="1"/>
</dbReference>
<reference evidence="11 14" key="1">
    <citation type="submission" date="2016-08" db="EMBL/GenBank/DDBJ databases">
        <title>Candidatus Dactylopiibacterium carminicum genome sequence.</title>
        <authorList>
            <person name="Ramirez-Puebla S.T."/>
            <person name="Ormeno-Orrillo E."/>
            <person name="Vera-Ponce De Leon A."/>
            <person name="Luis L."/>
            <person name="Sanchez-Flores A."/>
            <person name="Monica R."/>
            <person name="Martinez-Romero E."/>
        </authorList>
    </citation>
    <scope>NUCLEOTIDE SEQUENCE [LARGE SCALE GENOMIC DNA]</scope>
    <source>
        <strain evidence="11">END1</strain>
    </source>
</reference>
<dbReference type="AlphaFoldDB" id="A0A272EPE3"/>
<evidence type="ECO:0000256" key="2">
    <source>
        <dbReference type="ARBA" id="ARBA00022490"/>
    </source>
</evidence>
<evidence type="ECO:0000313" key="12">
    <source>
        <dbReference type="EMBL" id="PAS91984.1"/>
    </source>
</evidence>
<name>A0A272EPE3_9RHOO</name>
<gene>
    <name evidence="9" type="primary">hemH</name>
    <name evidence="11" type="ORF">BGI27_09545</name>
    <name evidence="12" type="ORF">CGU29_13485</name>
</gene>
<evidence type="ECO:0000313" key="14">
    <source>
        <dbReference type="Proteomes" id="UP000623509"/>
    </source>
</evidence>
<comment type="similarity">
    <text evidence="1 9 10">Belongs to the ferrochelatase family.</text>
</comment>
<evidence type="ECO:0000313" key="13">
    <source>
        <dbReference type="Proteomes" id="UP000216107"/>
    </source>
</evidence>
<comment type="catalytic activity">
    <reaction evidence="9 10">
        <text>heme b + 2 H(+) = protoporphyrin IX + Fe(2+)</text>
        <dbReference type="Rhea" id="RHEA:22584"/>
        <dbReference type="ChEBI" id="CHEBI:15378"/>
        <dbReference type="ChEBI" id="CHEBI:29033"/>
        <dbReference type="ChEBI" id="CHEBI:57306"/>
        <dbReference type="ChEBI" id="CHEBI:60344"/>
        <dbReference type="EC" id="4.98.1.1"/>
    </reaction>
</comment>
<comment type="subcellular location">
    <subcellularLocation>
        <location evidence="9 10">Cytoplasm</location>
    </subcellularLocation>
</comment>
<evidence type="ECO:0000256" key="8">
    <source>
        <dbReference type="ARBA" id="ARBA00024536"/>
    </source>
</evidence>
<proteinExistence type="inferred from homology"/>
<dbReference type="GO" id="GO:0046872">
    <property type="term" value="F:metal ion binding"/>
    <property type="evidence" value="ECO:0007669"/>
    <property type="project" value="UniProtKB-KW"/>
</dbReference>
<keyword evidence="2 9" id="KW-0963">Cytoplasm</keyword>
<dbReference type="UniPathway" id="UPA00252">
    <property type="reaction ID" value="UER00325"/>
</dbReference>
<keyword evidence="6 9" id="KW-0456">Lyase</keyword>
<dbReference type="EC" id="4.98.1.1" evidence="9 10"/>
<dbReference type="NCBIfam" id="TIGR00109">
    <property type="entry name" value="hemH"/>
    <property type="match status" value="1"/>
</dbReference>
<dbReference type="Pfam" id="PF00762">
    <property type="entry name" value="Ferrochelatase"/>
    <property type="match status" value="1"/>
</dbReference>
<evidence type="ECO:0000256" key="9">
    <source>
        <dbReference type="HAMAP-Rule" id="MF_00323"/>
    </source>
</evidence>
<sequence>MPSFLPEPQHSQDNPARIGVLLVNLGTPEAPTPAAVRRYLRQFLSDPRVIEIPRLLWWPILNGIILPFRSRASAAKYASIWLKEGSPLRHYTELQTKLLRGYFTAAGQADIQVEYAMRYGEPAVQSALMRLKAAHCTRVLVLPLYPQYAGSTTGSVCDAVAQAMLCIRNLPELRIVRSFPGHPAYIQALAASVRRAWAQDGEPERLVMSFHGLPRATIERGDPYHRECLQTGRLLAEALGLDETRYLVTFQSRFGRTEWLQPYTEPSLVALARQGVSRVDVICPGFVSDCIETLEEIALEAKTAFLNAGGKSFHYLPCLNGDDGFIRLLRELANSHMQDWLVSP</sequence>
<evidence type="ECO:0000256" key="10">
    <source>
        <dbReference type="RuleBase" id="RU000607"/>
    </source>
</evidence>
<dbReference type="EMBL" id="NMRN01000051">
    <property type="protein sequence ID" value="PAS91984.1"/>
    <property type="molecule type" value="Genomic_DNA"/>
</dbReference>
<keyword evidence="5 9" id="KW-0350">Heme biosynthesis</keyword>
<dbReference type="Gene3D" id="3.40.50.1400">
    <property type="match status" value="2"/>
</dbReference>
<dbReference type="RefSeq" id="WP_095524652.1">
    <property type="nucleotide sequence ID" value="NZ_MDUX01000027.1"/>
</dbReference>
<dbReference type="CDD" id="cd03411">
    <property type="entry name" value="Ferrochelatase_N"/>
    <property type="match status" value="1"/>
</dbReference>
<dbReference type="OrthoDB" id="9809741at2"/>
<dbReference type="HAMAP" id="MF_00323">
    <property type="entry name" value="Ferrochelatase"/>
    <property type="match status" value="1"/>
</dbReference>
<evidence type="ECO:0000256" key="1">
    <source>
        <dbReference type="ARBA" id="ARBA00007718"/>
    </source>
</evidence>
<evidence type="ECO:0000256" key="7">
    <source>
        <dbReference type="ARBA" id="ARBA00023244"/>
    </source>
</evidence>
<dbReference type="InterPro" id="IPR019772">
    <property type="entry name" value="Ferrochelatase_AS"/>
</dbReference>
<dbReference type="SUPFAM" id="SSF53800">
    <property type="entry name" value="Chelatase"/>
    <property type="match status" value="1"/>
</dbReference>
<dbReference type="Proteomes" id="UP000623509">
    <property type="component" value="Unassembled WGS sequence"/>
</dbReference>
<comment type="caution">
    <text evidence="12">The sequence shown here is derived from an EMBL/GenBank/DDBJ whole genome shotgun (WGS) entry which is preliminary data.</text>
</comment>
<dbReference type="InterPro" id="IPR033644">
    <property type="entry name" value="Ferrochelatase_C"/>
</dbReference>
<evidence type="ECO:0000313" key="11">
    <source>
        <dbReference type="EMBL" id="KAF7599129.1"/>
    </source>
</evidence>
<dbReference type="EMBL" id="MDUX01000027">
    <property type="protein sequence ID" value="KAF7599129.1"/>
    <property type="molecule type" value="Genomic_DNA"/>
</dbReference>
<feature type="binding site" evidence="9">
    <location>
        <position position="292"/>
    </location>
    <ligand>
        <name>Fe(2+)</name>
        <dbReference type="ChEBI" id="CHEBI:29033"/>
    </ligand>
</feature>
<evidence type="ECO:0000256" key="4">
    <source>
        <dbReference type="ARBA" id="ARBA00023004"/>
    </source>
</evidence>
<keyword evidence="7 9" id="KW-0627">Porphyrin biosynthesis</keyword>
<dbReference type="InterPro" id="IPR033659">
    <property type="entry name" value="Ferrochelatase_N"/>
</dbReference>
<protein>
    <recommendedName>
        <fullName evidence="9 10">Ferrochelatase</fullName>
        <ecNumber evidence="9 10">4.98.1.1</ecNumber>
    </recommendedName>
    <alternativeName>
        <fullName evidence="9">Heme synthase</fullName>
    </alternativeName>
    <alternativeName>
        <fullName evidence="9">Protoheme ferro-lyase</fullName>
    </alternativeName>
</protein>
<reference evidence="12 13" key="2">
    <citation type="submission" date="2017-07" db="EMBL/GenBank/DDBJ databases">
        <title>Candidatus Dactylopiibacterium carminicum, a nitrogen-fixing symbiont of the cochineal insect Dactylopius coccus and Dactylopius opuntiae (Hemiptera: Coccoidea: Dactylopiidae).</title>
        <authorList>
            <person name="Vera A."/>
        </authorList>
    </citation>
    <scope>NUCLEOTIDE SEQUENCE [LARGE SCALE GENOMIC DNA]</scope>
    <source>
        <strain evidence="12 13">NFDCM</strain>
    </source>
</reference>
<dbReference type="GO" id="GO:0006783">
    <property type="term" value="P:heme biosynthetic process"/>
    <property type="evidence" value="ECO:0007669"/>
    <property type="project" value="UniProtKB-UniRule"/>
</dbReference>
<organism evidence="12 13">
    <name type="scientific">Candidatus Dactylopiibacterium carminicum</name>
    <dbReference type="NCBI Taxonomy" id="857335"/>
    <lineage>
        <taxon>Bacteria</taxon>
        <taxon>Pseudomonadati</taxon>
        <taxon>Pseudomonadota</taxon>
        <taxon>Betaproteobacteria</taxon>
        <taxon>Rhodocyclales</taxon>
        <taxon>Rhodocyclaceae</taxon>
        <taxon>Candidatus Dactylopiibacterium</taxon>
    </lineage>
</organism>
<feature type="binding site" evidence="9">
    <location>
        <position position="211"/>
    </location>
    <ligand>
        <name>Fe(2+)</name>
        <dbReference type="ChEBI" id="CHEBI:29033"/>
    </ligand>
</feature>
<keyword evidence="3 9" id="KW-0479">Metal-binding</keyword>